<dbReference type="Proteomes" id="UP000652761">
    <property type="component" value="Unassembled WGS sequence"/>
</dbReference>
<dbReference type="EMBL" id="NMUH01002272">
    <property type="protein sequence ID" value="MQL98948.1"/>
    <property type="molecule type" value="Genomic_DNA"/>
</dbReference>
<accession>A0A843VQL7</accession>
<gene>
    <name evidence="1" type="ORF">Taro_031664</name>
</gene>
<dbReference type="AlphaFoldDB" id="A0A843VQL7"/>
<name>A0A843VQL7_COLES</name>
<evidence type="ECO:0000313" key="1">
    <source>
        <dbReference type="EMBL" id="MQL98948.1"/>
    </source>
</evidence>
<reference evidence="1" key="1">
    <citation type="submission" date="2017-07" db="EMBL/GenBank/DDBJ databases">
        <title>Taro Niue Genome Assembly and Annotation.</title>
        <authorList>
            <person name="Atibalentja N."/>
            <person name="Keating K."/>
            <person name="Fields C.J."/>
        </authorList>
    </citation>
    <scope>NUCLEOTIDE SEQUENCE</scope>
    <source>
        <strain evidence="1">Niue_2</strain>
        <tissue evidence="1">Leaf</tissue>
    </source>
</reference>
<organism evidence="1 2">
    <name type="scientific">Colocasia esculenta</name>
    <name type="common">Wild taro</name>
    <name type="synonym">Arum esculentum</name>
    <dbReference type="NCBI Taxonomy" id="4460"/>
    <lineage>
        <taxon>Eukaryota</taxon>
        <taxon>Viridiplantae</taxon>
        <taxon>Streptophyta</taxon>
        <taxon>Embryophyta</taxon>
        <taxon>Tracheophyta</taxon>
        <taxon>Spermatophyta</taxon>
        <taxon>Magnoliopsida</taxon>
        <taxon>Liliopsida</taxon>
        <taxon>Araceae</taxon>
        <taxon>Aroideae</taxon>
        <taxon>Colocasieae</taxon>
        <taxon>Colocasia</taxon>
    </lineage>
</organism>
<evidence type="ECO:0000313" key="2">
    <source>
        <dbReference type="Proteomes" id="UP000652761"/>
    </source>
</evidence>
<protein>
    <submittedName>
        <fullName evidence="1">Uncharacterized protein</fullName>
    </submittedName>
</protein>
<feature type="non-terminal residue" evidence="1">
    <location>
        <position position="1"/>
    </location>
</feature>
<sequence>MVGNATSCPVAFWEPQAKILVRLSLPLLLAFPSPLRGGEVSFFSGGWSLEVSAAARAEIRAAARSEECGLEVLLGVFMLLLISPCSPPRVVLVVAFVGDHEMWIPSVSVPTDVVTAERVVTSEKASPPSDETLSWHGWPAVCASVGRRPFRRLFPEGVPCVPVPAGLVFGSVGGGATFGGPWRGSERIRDLNIKAGFKQQQERNALGRIEGAERHEEKAGARRNFVLFPTRICNDLHLSPFKIITK</sequence>
<proteinExistence type="predicted"/>
<comment type="caution">
    <text evidence="1">The sequence shown here is derived from an EMBL/GenBank/DDBJ whole genome shotgun (WGS) entry which is preliminary data.</text>
</comment>
<keyword evidence="2" id="KW-1185">Reference proteome</keyword>